<evidence type="ECO:0000256" key="1">
    <source>
        <dbReference type="ARBA" id="ARBA00010876"/>
    </source>
</evidence>
<keyword evidence="9" id="KW-1185">Reference proteome</keyword>
<sequence length="335" mass="38372">MANNTLSDSFHQNILMQPEHAGKRIDVAINELFEQFSRSQIQKWIKEGLIKVNGNTIKAKYIILGDEEIEINIELLPTNEWIAENITLDIVYEDDDIVVINKPINMVVHPGAGNMTGTISNALLYRYANQDKLPRAGIVHRLDKDTSGLMVAAKSSIAYHSLVQQLSDRNVSRKYLAIVEGEIYSEGTINEPIGRDPNNRTKMAINYKGKDAITHYKPIDVYNGFTLIECQLETGRTHQIRVHMKSIKHPLVGDQTYNKSSVRLQKLDIDNPERQALHAYKLSFTHPITGRLAKFKNKLPDDMLVLKNQLEQTVEHLYDDYEDDDFEDLCEYEYV</sequence>
<evidence type="ECO:0000313" key="9">
    <source>
        <dbReference type="Proteomes" id="UP000029672"/>
    </source>
</evidence>
<evidence type="ECO:0000256" key="2">
    <source>
        <dbReference type="ARBA" id="ARBA00023235"/>
    </source>
</evidence>
<comment type="function">
    <text evidence="6">Responsible for synthesis of pseudouridine from uracil.</text>
</comment>
<dbReference type="GO" id="GO:0160140">
    <property type="term" value="F:23S rRNA pseudouridine(1911/1915/1917) synthase activity"/>
    <property type="evidence" value="ECO:0007669"/>
    <property type="project" value="UniProtKB-EC"/>
</dbReference>
<dbReference type="SUPFAM" id="SSF55120">
    <property type="entry name" value="Pseudouridine synthase"/>
    <property type="match status" value="1"/>
</dbReference>
<dbReference type="Proteomes" id="UP000029672">
    <property type="component" value="Chromosome"/>
</dbReference>
<dbReference type="AlphaFoldDB" id="A0A097EN97"/>
<dbReference type="EMBL" id="CP009574">
    <property type="protein sequence ID" value="AIT09035.1"/>
    <property type="molecule type" value="Genomic_DNA"/>
</dbReference>
<keyword evidence="5" id="KW-0694">RNA-binding</keyword>
<evidence type="ECO:0000256" key="3">
    <source>
        <dbReference type="ARBA" id="ARBA00036882"/>
    </source>
</evidence>
<dbReference type="Gene3D" id="3.30.2350.10">
    <property type="entry name" value="Pseudouridine synthase"/>
    <property type="match status" value="1"/>
</dbReference>
<reference evidence="8 9" key="1">
    <citation type="submission" date="2014-10" db="EMBL/GenBank/DDBJ databases">
        <title>Whole genome sequence of Francisella endociliophora strain FSC1006, isolated from a laboratory culture of the marine ciliate Euplotes raikovi.</title>
        <authorList>
            <person name="Granberg M."/>
            <person name="Backman S."/>
            <person name="Lundmark E."/>
            <person name="Nilsson E."/>
            <person name="Karlsson E."/>
            <person name="Thelaus J."/>
            <person name="Ohrman C."/>
            <person name="Larkeryd A."/>
            <person name="Stenberg P."/>
        </authorList>
    </citation>
    <scope>NUCLEOTIDE SEQUENCE [LARGE SCALE GENOMIC DNA]</scope>
    <source>
        <strain evidence="8 9">FSC1006</strain>
    </source>
</reference>
<dbReference type="CDD" id="cd02869">
    <property type="entry name" value="PseudoU_synth_RluA_like"/>
    <property type="match status" value="1"/>
</dbReference>
<feature type="active site" evidence="4">
    <location>
        <position position="143"/>
    </location>
</feature>
<dbReference type="Pfam" id="PF00849">
    <property type="entry name" value="PseudoU_synth_2"/>
    <property type="match status" value="1"/>
</dbReference>
<feature type="domain" description="RNA-binding S4" evidence="7">
    <location>
        <begin position="23"/>
        <end position="87"/>
    </location>
</feature>
<keyword evidence="2 6" id="KW-0413">Isomerase</keyword>
<dbReference type="PANTHER" id="PTHR21600">
    <property type="entry name" value="MITOCHONDRIAL RNA PSEUDOURIDINE SYNTHASE"/>
    <property type="match status" value="1"/>
</dbReference>
<evidence type="ECO:0000259" key="7">
    <source>
        <dbReference type="SMART" id="SM00363"/>
    </source>
</evidence>
<dbReference type="RefSeq" id="WP_040008395.1">
    <property type="nucleotide sequence ID" value="NZ_CP009574.1"/>
</dbReference>
<dbReference type="KEGG" id="frf:LO80_02950"/>
<dbReference type="InterPro" id="IPR006224">
    <property type="entry name" value="PsdUridine_synth_RluA-like_CS"/>
</dbReference>
<evidence type="ECO:0000256" key="6">
    <source>
        <dbReference type="RuleBase" id="RU362028"/>
    </source>
</evidence>
<dbReference type="PROSITE" id="PS50889">
    <property type="entry name" value="S4"/>
    <property type="match status" value="1"/>
</dbReference>
<dbReference type="HOGENOM" id="CLU_016902_4_0_6"/>
<dbReference type="STRING" id="1547445.LO80_02950"/>
<dbReference type="PROSITE" id="PS01129">
    <property type="entry name" value="PSI_RLU"/>
    <property type="match status" value="1"/>
</dbReference>
<evidence type="ECO:0000256" key="5">
    <source>
        <dbReference type="PROSITE-ProRule" id="PRU00182"/>
    </source>
</evidence>
<protein>
    <recommendedName>
        <fullName evidence="6">Pseudouridine synthase</fullName>
        <ecNumber evidence="6">5.4.99.-</ecNumber>
    </recommendedName>
</protein>
<dbReference type="PANTHER" id="PTHR21600:SF44">
    <property type="entry name" value="RIBOSOMAL LARGE SUBUNIT PSEUDOURIDINE SYNTHASE D"/>
    <property type="match status" value="1"/>
</dbReference>
<dbReference type="NCBIfam" id="NF008385">
    <property type="entry name" value="PRK11180.1"/>
    <property type="match status" value="1"/>
</dbReference>
<evidence type="ECO:0000313" key="8">
    <source>
        <dbReference type="EMBL" id="AIT09035.1"/>
    </source>
</evidence>
<dbReference type="Gene3D" id="3.10.290.10">
    <property type="entry name" value="RNA-binding S4 domain"/>
    <property type="match status" value="1"/>
</dbReference>
<dbReference type="OrthoDB" id="9807829at2"/>
<organism evidence="8 9">
    <name type="scientific">Candidatus Francisella endociliophora</name>
    <dbReference type="NCBI Taxonomy" id="653937"/>
    <lineage>
        <taxon>Bacteria</taxon>
        <taxon>Pseudomonadati</taxon>
        <taxon>Pseudomonadota</taxon>
        <taxon>Gammaproteobacteria</taxon>
        <taxon>Thiotrichales</taxon>
        <taxon>Francisellaceae</taxon>
        <taxon>Francisella</taxon>
    </lineage>
</organism>
<gene>
    <name evidence="8" type="ORF">LO80_02950</name>
</gene>
<dbReference type="InterPro" id="IPR036986">
    <property type="entry name" value="S4_RNA-bd_sf"/>
</dbReference>
<comment type="catalytic activity">
    <reaction evidence="3">
        <text>uridine(1911/1915/1917) in 23S rRNA = pseudouridine(1911/1915/1917) in 23S rRNA</text>
        <dbReference type="Rhea" id="RHEA:42524"/>
        <dbReference type="Rhea" id="RHEA-COMP:10097"/>
        <dbReference type="Rhea" id="RHEA-COMP:10098"/>
        <dbReference type="ChEBI" id="CHEBI:65314"/>
        <dbReference type="ChEBI" id="CHEBI:65315"/>
        <dbReference type="EC" id="5.4.99.23"/>
    </reaction>
</comment>
<proteinExistence type="inferred from homology"/>
<dbReference type="SUPFAM" id="SSF55174">
    <property type="entry name" value="Alpha-L RNA-binding motif"/>
    <property type="match status" value="1"/>
</dbReference>
<accession>A0A097EN97</accession>
<comment type="catalytic activity">
    <reaction evidence="6">
        <text>a uridine in RNA = a pseudouridine in RNA</text>
        <dbReference type="Rhea" id="RHEA:48348"/>
        <dbReference type="Rhea" id="RHEA-COMP:12068"/>
        <dbReference type="Rhea" id="RHEA-COMP:12069"/>
        <dbReference type="ChEBI" id="CHEBI:65314"/>
        <dbReference type="ChEBI" id="CHEBI:65315"/>
    </reaction>
</comment>
<dbReference type="InterPro" id="IPR006225">
    <property type="entry name" value="PsdUridine_synth_RluC/D"/>
</dbReference>
<dbReference type="SMART" id="SM00363">
    <property type="entry name" value="S4"/>
    <property type="match status" value="1"/>
</dbReference>
<name>A0A097EN97_9GAMM</name>
<dbReference type="InterPro" id="IPR050188">
    <property type="entry name" value="RluA_PseudoU_synthase"/>
</dbReference>
<dbReference type="GO" id="GO:0000455">
    <property type="term" value="P:enzyme-directed rRNA pseudouridine synthesis"/>
    <property type="evidence" value="ECO:0007669"/>
    <property type="project" value="UniProtKB-ARBA"/>
</dbReference>
<dbReference type="eggNOG" id="COG0564">
    <property type="taxonomic scope" value="Bacteria"/>
</dbReference>
<dbReference type="Pfam" id="PF01479">
    <property type="entry name" value="S4"/>
    <property type="match status" value="1"/>
</dbReference>
<evidence type="ECO:0000256" key="4">
    <source>
        <dbReference type="PIRSR" id="PIRSR606225-1"/>
    </source>
</evidence>
<dbReference type="GO" id="GO:0003723">
    <property type="term" value="F:RNA binding"/>
    <property type="evidence" value="ECO:0007669"/>
    <property type="project" value="UniProtKB-KW"/>
</dbReference>
<dbReference type="InterPro" id="IPR020103">
    <property type="entry name" value="PsdUridine_synth_cat_dom_sf"/>
</dbReference>
<dbReference type="InterPro" id="IPR006145">
    <property type="entry name" value="PsdUridine_synth_RsuA/RluA"/>
</dbReference>
<dbReference type="EC" id="5.4.99.-" evidence="6"/>
<comment type="similarity">
    <text evidence="1 6">Belongs to the pseudouridine synthase RluA family.</text>
</comment>
<dbReference type="CDD" id="cd00165">
    <property type="entry name" value="S4"/>
    <property type="match status" value="1"/>
</dbReference>
<dbReference type="NCBIfam" id="TIGR00005">
    <property type="entry name" value="rluA_subfam"/>
    <property type="match status" value="1"/>
</dbReference>
<dbReference type="InterPro" id="IPR002942">
    <property type="entry name" value="S4_RNA-bd"/>
</dbReference>